<evidence type="ECO:0000313" key="2">
    <source>
        <dbReference type="EMBL" id="NZD62107.1"/>
    </source>
</evidence>
<keyword evidence="1" id="KW-0472">Membrane</keyword>
<accession>A0A7Z0RJY2</accession>
<dbReference type="AlphaFoldDB" id="A0A7Z0RJY2"/>
<feature type="transmembrane region" description="Helical" evidence="1">
    <location>
        <begin position="12"/>
        <end position="33"/>
    </location>
</feature>
<dbReference type="RefSeq" id="WP_180694263.1">
    <property type="nucleotide sequence ID" value="NZ_JACCPJ010000002.1"/>
</dbReference>
<protein>
    <submittedName>
        <fullName evidence="2">Uncharacterized protein</fullName>
    </submittedName>
</protein>
<gene>
    <name evidence="2" type="ORF">HX900_13420</name>
</gene>
<evidence type="ECO:0000313" key="3">
    <source>
        <dbReference type="Proteomes" id="UP000532162"/>
    </source>
</evidence>
<reference evidence="2 3" key="1">
    <citation type="submission" date="2020-07" db="EMBL/GenBank/DDBJ databases">
        <authorList>
            <person name="Sun Q."/>
        </authorList>
    </citation>
    <scope>NUCLEOTIDE SEQUENCE [LARGE SCALE GENOMIC DNA]</scope>
    <source>
        <strain evidence="2 3">WYCCWR 11290</strain>
    </source>
</reference>
<organism evidence="2 3">
    <name type="scientific">Rhizobium changzhiense</name>
    <dbReference type="NCBI Taxonomy" id="2692317"/>
    <lineage>
        <taxon>Bacteria</taxon>
        <taxon>Pseudomonadati</taxon>
        <taxon>Pseudomonadota</taxon>
        <taxon>Alphaproteobacteria</taxon>
        <taxon>Hyphomicrobiales</taxon>
        <taxon>Rhizobiaceae</taxon>
        <taxon>Rhizobium/Agrobacterium group</taxon>
        <taxon>Rhizobium</taxon>
    </lineage>
</organism>
<proteinExistence type="predicted"/>
<keyword evidence="1" id="KW-1133">Transmembrane helix</keyword>
<evidence type="ECO:0000256" key="1">
    <source>
        <dbReference type="SAM" id="Phobius"/>
    </source>
</evidence>
<keyword evidence="1" id="KW-0812">Transmembrane</keyword>
<dbReference type="Proteomes" id="UP000532162">
    <property type="component" value="Unassembled WGS sequence"/>
</dbReference>
<comment type="caution">
    <text evidence="2">The sequence shown here is derived from an EMBL/GenBank/DDBJ whole genome shotgun (WGS) entry which is preliminary data.</text>
</comment>
<sequence>MEIKIIRPILRLLTRHFLSAFILAALLAAPLVILHTLHEKTAFENGLLMEVR</sequence>
<dbReference type="EMBL" id="JACCPJ010000002">
    <property type="protein sequence ID" value="NZD62107.1"/>
    <property type="molecule type" value="Genomic_DNA"/>
</dbReference>
<name>A0A7Z0RJY2_9HYPH</name>